<dbReference type="EMBL" id="HG739231">
    <property type="protein sequence ID" value="CDP17169.1"/>
    <property type="molecule type" value="Genomic_DNA"/>
</dbReference>
<dbReference type="AlphaFoldDB" id="A0A068V9I6"/>
<organism evidence="2 3">
    <name type="scientific">Coffea canephora</name>
    <name type="common">Robusta coffee</name>
    <dbReference type="NCBI Taxonomy" id="49390"/>
    <lineage>
        <taxon>Eukaryota</taxon>
        <taxon>Viridiplantae</taxon>
        <taxon>Streptophyta</taxon>
        <taxon>Embryophyta</taxon>
        <taxon>Tracheophyta</taxon>
        <taxon>Spermatophyta</taxon>
        <taxon>Magnoliopsida</taxon>
        <taxon>eudicotyledons</taxon>
        <taxon>Gunneridae</taxon>
        <taxon>Pentapetalae</taxon>
        <taxon>asterids</taxon>
        <taxon>lamiids</taxon>
        <taxon>Gentianales</taxon>
        <taxon>Rubiaceae</taxon>
        <taxon>Ixoroideae</taxon>
        <taxon>Gardenieae complex</taxon>
        <taxon>Bertiereae - Coffeeae clade</taxon>
        <taxon>Coffeeae</taxon>
        <taxon>Coffea</taxon>
    </lineage>
</organism>
<sequence>MPRRQKLLHESKSKGPKDEDATDACFVKESLKPSLPRKSSPPRRGMTIRKILGIDWLEPSPPKPVIPPTWERASELEWGKFEEPIVQYVGCARNF</sequence>
<gene>
    <name evidence="2" type="ORF">GSCOC_T00006337001</name>
</gene>
<feature type="region of interest" description="Disordered" evidence="1">
    <location>
        <begin position="1"/>
        <end position="44"/>
    </location>
</feature>
<proteinExistence type="predicted"/>
<reference evidence="3" key="1">
    <citation type="journal article" date="2014" name="Science">
        <title>The coffee genome provides insight into the convergent evolution of caffeine biosynthesis.</title>
        <authorList>
            <person name="Denoeud F."/>
            <person name="Carretero-Paulet L."/>
            <person name="Dereeper A."/>
            <person name="Droc G."/>
            <person name="Guyot R."/>
            <person name="Pietrella M."/>
            <person name="Zheng C."/>
            <person name="Alberti A."/>
            <person name="Anthony F."/>
            <person name="Aprea G."/>
            <person name="Aury J.M."/>
            <person name="Bento P."/>
            <person name="Bernard M."/>
            <person name="Bocs S."/>
            <person name="Campa C."/>
            <person name="Cenci A."/>
            <person name="Combes M.C."/>
            <person name="Crouzillat D."/>
            <person name="Da Silva C."/>
            <person name="Daddiego L."/>
            <person name="De Bellis F."/>
            <person name="Dussert S."/>
            <person name="Garsmeur O."/>
            <person name="Gayraud T."/>
            <person name="Guignon V."/>
            <person name="Jahn K."/>
            <person name="Jamilloux V."/>
            <person name="Joet T."/>
            <person name="Labadie K."/>
            <person name="Lan T."/>
            <person name="Leclercq J."/>
            <person name="Lepelley M."/>
            <person name="Leroy T."/>
            <person name="Li L.T."/>
            <person name="Librado P."/>
            <person name="Lopez L."/>
            <person name="Munoz A."/>
            <person name="Noel B."/>
            <person name="Pallavicini A."/>
            <person name="Perrotta G."/>
            <person name="Poncet V."/>
            <person name="Pot D."/>
            <person name="Priyono X."/>
            <person name="Rigoreau M."/>
            <person name="Rouard M."/>
            <person name="Rozas J."/>
            <person name="Tranchant-Dubreuil C."/>
            <person name="VanBuren R."/>
            <person name="Zhang Q."/>
            <person name="Andrade A.C."/>
            <person name="Argout X."/>
            <person name="Bertrand B."/>
            <person name="de Kochko A."/>
            <person name="Graziosi G."/>
            <person name="Henry R.J."/>
            <person name="Jayarama X."/>
            <person name="Ming R."/>
            <person name="Nagai C."/>
            <person name="Rounsley S."/>
            <person name="Sankoff D."/>
            <person name="Giuliano G."/>
            <person name="Albert V.A."/>
            <person name="Wincker P."/>
            <person name="Lashermes P."/>
        </authorList>
    </citation>
    <scope>NUCLEOTIDE SEQUENCE [LARGE SCALE GENOMIC DNA]</scope>
    <source>
        <strain evidence="3">cv. DH200-94</strain>
    </source>
</reference>
<evidence type="ECO:0000256" key="1">
    <source>
        <dbReference type="SAM" id="MobiDB-lite"/>
    </source>
</evidence>
<feature type="compositionally biased region" description="Basic and acidic residues" evidence="1">
    <location>
        <begin position="7"/>
        <end position="19"/>
    </location>
</feature>
<feature type="compositionally biased region" description="Low complexity" evidence="1">
    <location>
        <begin position="32"/>
        <end position="44"/>
    </location>
</feature>
<keyword evidence="3" id="KW-1185">Reference proteome</keyword>
<evidence type="ECO:0000313" key="3">
    <source>
        <dbReference type="Proteomes" id="UP000295252"/>
    </source>
</evidence>
<dbReference type="InParanoid" id="A0A068V9I6"/>
<accession>A0A068V9I6</accession>
<dbReference type="Proteomes" id="UP000295252">
    <property type="component" value="Chromosome IV"/>
</dbReference>
<evidence type="ECO:0000313" key="2">
    <source>
        <dbReference type="EMBL" id="CDP17169.1"/>
    </source>
</evidence>
<protein>
    <submittedName>
        <fullName evidence="2">Uncharacterized protein</fullName>
    </submittedName>
</protein>
<dbReference type="Gramene" id="CDP17169">
    <property type="protein sequence ID" value="CDP17169"/>
    <property type="gene ID" value="GSCOC_T00006337001"/>
</dbReference>
<name>A0A068V9I6_COFCA</name>